<reference evidence="2" key="1">
    <citation type="submission" date="2022-11" db="UniProtKB">
        <authorList>
            <consortium name="WormBaseParasite"/>
        </authorList>
    </citation>
    <scope>IDENTIFICATION</scope>
</reference>
<proteinExistence type="predicted"/>
<accession>A0A915NKT9</accession>
<protein>
    <submittedName>
        <fullName evidence="2">Uncharacterized protein</fullName>
    </submittedName>
</protein>
<organism evidence="1 2">
    <name type="scientific">Meloidogyne floridensis</name>
    <dbReference type="NCBI Taxonomy" id="298350"/>
    <lineage>
        <taxon>Eukaryota</taxon>
        <taxon>Metazoa</taxon>
        <taxon>Ecdysozoa</taxon>
        <taxon>Nematoda</taxon>
        <taxon>Chromadorea</taxon>
        <taxon>Rhabditida</taxon>
        <taxon>Tylenchina</taxon>
        <taxon>Tylenchomorpha</taxon>
        <taxon>Tylenchoidea</taxon>
        <taxon>Meloidogynidae</taxon>
        <taxon>Meloidogyninae</taxon>
        <taxon>Meloidogyne</taxon>
    </lineage>
</organism>
<sequence>DTDCVRCDSTGVCYGCDYYKEDETICIECNSDYCNTKEIFPYKYCYDNTKNRNADLCKVGKDGLCYTMRDESQGSHRVISFYLDLGDPKEDIIRQIVNIKRHILNLTVGCGECPKGKDCFQCNETYCNNEDFVSKKFHFCLTLEEKPVLCPKLYNHCYYAQGSVNESGCGKCQNSMSDCFDCKASKCNTKLEFDRAFKCYYSSNDYLTTNKTRGCTTTNGMSRISSKWGYQLKDSKCFLAVDLKCKSM</sequence>
<dbReference type="WBParaSite" id="scf7180000418232.g2203">
    <property type="protein sequence ID" value="scf7180000418232.g2203"/>
    <property type="gene ID" value="scf7180000418232.g2203"/>
</dbReference>
<evidence type="ECO:0000313" key="1">
    <source>
        <dbReference type="Proteomes" id="UP000887560"/>
    </source>
</evidence>
<evidence type="ECO:0000313" key="2">
    <source>
        <dbReference type="WBParaSite" id="scf7180000418232.g2203"/>
    </source>
</evidence>
<keyword evidence="1" id="KW-1185">Reference proteome</keyword>
<dbReference type="AlphaFoldDB" id="A0A915NKT9"/>
<name>A0A915NKT9_9BILA</name>
<dbReference type="Proteomes" id="UP000887560">
    <property type="component" value="Unplaced"/>
</dbReference>